<dbReference type="Proteomes" id="UP000323824">
    <property type="component" value="Chromosome"/>
</dbReference>
<feature type="transmembrane region" description="Helical" evidence="6">
    <location>
        <begin position="139"/>
        <end position="158"/>
    </location>
</feature>
<dbReference type="PANTHER" id="PTHR23291:SF50">
    <property type="entry name" value="PROTEIN LIFEGUARD 4"/>
    <property type="match status" value="1"/>
</dbReference>
<comment type="similarity">
    <text evidence="2 6">Belongs to the BI1 family.</text>
</comment>
<keyword evidence="5 6" id="KW-0472">Membrane</keyword>
<sequence>MNEKYTYGFESSAVNESSVIKNIFLWMAAGLALTGFVANGLYTSGLVVQVIRSGMMFPLLIGEIALVFIISRNIMKFKATTGILLFLLYSAINGVTLSSIFLAYTYSSIANTFFITAALFGTMALYGSTTKKDLTKMGTYLFMGLIGVVIATLVNFFIRSSGLNYIISIAGVVLFTGLTAYDVQKFTKISREIGSEGGDMAMKVSIIGALNLYLDFINLFLFLLRFLGRRR</sequence>
<accession>A0A5C1Q790</accession>
<keyword evidence="4 6" id="KW-1133">Transmembrane helix</keyword>
<evidence type="ECO:0000313" key="8">
    <source>
        <dbReference type="Proteomes" id="UP000323824"/>
    </source>
</evidence>
<proteinExistence type="inferred from homology"/>
<dbReference type="CDD" id="cd10432">
    <property type="entry name" value="BI-1-like_bacterial"/>
    <property type="match status" value="1"/>
</dbReference>
<comment type="subcellular location">
    <subcellularLocation>
        <location evidence="1">Membrane</location>
        <topology evidence="1">Multi-pass membrane protein</topology>
    </subcellularLocation>
</comment>
<feature type="transmembrane region" description="Helical" evidence="6">
    <location>
        <begin position="54"/>
        <end position="71"/>
    </location>
</feature>
<keyword evidence="8" id="KW-1185">Reference proteome</keyword>
<evidence type="ECO:0000256" key="2">
    <source>
        <dbReference type="ARBA" id="ARBA00010350"/>
    </source>
</evidence>
<feature type="transmembrane region" description="Helical" evidence="6">
    <location>
        <begin position="164"/>
        <end position="183"/>
    </location>
</feature>
<evidence type="ECO:0000313" key="7">
    <source>
        <dbReference type="EMBL" id="QEN03228.1"/>
    </source>
</evidence>
<gene>
    <name evidence="7" type="ORF">EW093_00415</name>
</gene>
<dbReference type="KEGG" id="sper:EW093_00415"/>
<dbReference type="InterPro" id="IPR006214">
    <property type="entry name" value="Bax_inhibitor_1-related"/>
</dbReference>
<dbReference type="RefSeq" id="WP_149566488.1">
    <property type="nucleotide sequence ID" value="NZ_CP035807.1"/>
</dbReference>
<feature type="transmembrane region" description="Helical" evidence="6">
    <location>
        <begin position="109"/>
        <end position="127"/>
    </location>
</feature>
<dbReference type="AlphaFoldDB" id="A0A5C1Q790"/>
<dbReference type="PANTHER" id="PTHR23291">
    <property type="entry name" value="BAX INHIBITOR-RELATED"/>
    <property type="match status" value="1"/>
</dbReference>
<evidence type="ECO:0000256" key="4">
    <source>
        <dbReference type="ARBA" id="ARBA00022989"/>
    </source>
</evidence>
<dbReference type="Pfam" id="PF01027">
    <property type="entry name" value="Bax1-I"/>
    <property type="match status" value="1"/>
</dbReference>
<organism evidence="7 8">
    <name type="scientific">Thiospirochaeta perfilievii</name>
    <dbReference type="NCBI Taxonomy" id="252967"/>
    <lineage>
        <taxon>Bacteria</taxon>
        <taxon>Pseudomonadati</taxon>
        <taxon>Spirochaetota</taxon>
        <taxon>Spirochaetia</taxon>
        <taxon>Spirochaetales</taxon>
        <taxon>Spirochaetaceae</taxon>
        <taxon>Thiospirochaeta</taxon>
    </lineage>
</organism>
<reference evidence="7 8" key="1">
    <citation type="submission" date="2019-02" db="EMBL/GenBank/DDBJ databases">
        <authorList>
            <person name="Fomenkov A."/>
            <person name="Dubinina G."/>
            <person name="Grabovich M."/>
            <person name="Vincze T."/>
            <person name="Roberts R.J."/>
        </authorList>
    </citation>
    <scope>NUCLEOTIDE SEQUENCE [LARGE SCALE GENOMIC DNA]</scope>
    <source>
        <strain evidence="7 8">P</strain>
    </source>
</reference>
<reference evidence="7 8" key="2">
    <citation type="submission" date="2019-09" db="EMBL/GenBank/DDBJ databases">
        <title>Complete Genome Sequence and Methylome Analysis of free living Spirochaetas.</title>
        <authorList>
            <person name="Leshcheva N."/>
            <person name="Mikheeva N."/>
        </authorList>
    </citation>
    <scope>NUCLEOTIDE SEQUENCE [LARGE SCALE GENOMIC DNA]</scope>
    <source>
        <strain evidence="7 8">P</strain>
    </source>
</reference>
<dbReference type="OrthoDB" id="9793828at2"/>
<keyword evidence="3 6" id="KW-0812">Transmembrane</keyword>
<feature type="transmembrane region" description="Helical" evidence="6">
    <location>
        <begin position="204"/>
        <end position="227"/>
    </location>
</feature>
<name>A0A5C1Q790_9SPIO</name>
<protein>
    <submittedName>
        <fullName evidence="7">Bax inhibitor-1/YccA family protein</fullName>
    </submittedName>
</protein>
<evidence type="ECO:0000256" key="5">
    <source>
        <dbReference type="ARBA" id="ARBA00023136"/>
    </source>
</evidence>
<evidence type="ECO:0000256" key="6">
    <source>
        <dbReference type="RuleBase" id="RU004379"/>
    </source>
</evidence>
<feature type="transmembrane region" description="Helical" evidence="6">
    <location>
        <begin position="23"/>
        <end position="42"/>
    </location>
</feature>
<feature type="transmembrane region" description="Helical" evidence="6">
    <location>
        <begin position="83"/>
        <end position="103"/>
    </location>
</feature>
<evidence type="ECO:0000256" key="3">
    <source>
        <dbReference type="ARBA" id="ARBA00022692"/>
    </source>
</evidence>
<dbReference type="EMBL" id="CP035807">
    <property type="protein sequence ID" value="QEN03228.1"/>
    <property type="molecule type" value="Genomic_DNA"/>
</dbReference>
<evidence type="ECO:0000256" key="1">
    <source>
        <dbReference type="ARBA" id="ARBA00004141"/>
    </source>
</evidence>
<dbReference type="GO" id="GO:0005886">
    <property type="term" value="C:plasma membrane"/>
    <property type="evidence" value="ECO:0007669"/>
    <property type="project" value="TreeGrafter"/>
</dbReference>